<evidence type="ECO:0000256" key="15">
    <source>
        <dbReference type="ARBA" id="ARBA00041131"/>
    </source>
</evidence>
<dbReference type="Gene3D" id="2.40.50.140">
    <property type="entry name" value="Nucleic acid-binding proteins"/>
    <property type="match status" value="2"/>
</dbReference>
<feature type="compositionally biased region" description="Basic and acidic residues" evidence="18">
    <location>
        <begin position="437"/>
        <end position="474"/>
    </location>
</feature>
<dbReference type="OrthoDB" id="206088at2759"/>
<dbReference type="InterPro" id="IPR012340">
    <property type="entry name" value="NA-bd_OB-fold"/>
</dbReference>
<feature type="compositionally biased region" description="Polar residues" evidence="18">
    <location>
        <begin position="930"/>
        <end position="940"/>
    </location>
</feature>
<evidence type="ECO:0000313" key="20">
    <source>
        <dbReference type="EMBL" id="KAG8237852.1"/>
    </source>
</evidence>
<dbReference type="NCBIfam" id="TIGR00574">
    <property type="entry name" value="dnl1"/>
    <property type="match status" value="1"/>
</dbReference>
<reference evidence="20" key="2">
    <citation type="submission" date="2017-10" db="EMBL/GenBank/DDBJ databases">
        <title>Ladona fulva Genome sequencing and assembly.</title>
        <authorList>
            <person name="Murali S."/>
            <person name="Richards S."/>
            <person name="Bandaranaike D."/>
            <person name="Bellair M."/>
            <person name="Blankenburg K."/>
            <person name="Chao H."/>
            <person name="Dinh H."/>
            <person name="Doddapaneni H."/>
            <person name="Dugan-Rocha S."/>
            <person name="Elkadiri S."/>
            <person name="Gnanaolivu R."/>
            <person name="Hernandez B."/>
            <person name="Skinner E."/>
            <person name="Javaid M."/>
            <person name="Lee S."/>
            <person name="Li M."/>
            <person name="Ming W."/>
            <person name="Munidasa M."/>
            <person name="Muniz J."/>
            <person name="Nguyen L."/>
            <person name="Hughes D."/>
            <person name="Osuji N."/>
            <person name="Pu L.-L."/>
            <person name="Puazo M."/>
            <person name="Qu C."/>
            <person name="Quiroz J."/>
            <person name="Raj R."/>
            <person name="Weissenberger G."/>
            <person name="Xin Y."/>
            <person name="Zou X."/>
            <person name="Han Y."/>
            <person name="Worley K."/>
            <person name="Muzny D."/>
            <person name="Gibbs R."/>
        </authorList>
    </citation>
    <scope>NUCLEOTIDE SEQUENCE</scope>
    <source>
        <strain evidence="20">Sampled in the wild</strain>
    </source>
</reference>
<dbReference type="PROSITE" id="PS50160">
    <property type="entry name" value="DNA_LIGASE_A3"/>
    <property type="match status" value="1"/>
</dbReference>
<protein>
    <recommendedName>
        <fullName evidence="15">DNA ligase 1</fullName>
        <ecNumber evidence="3">6.5.1.1</ecNumber>
    </recommendedName>
    <alternativeName>
        <fullName evidence="16">DNA ligase I</fullName>
    </alternativeName>
</protein>
<evidence type="ECO:0000256" key="16">
    <source>
        <dbReference type="ARBA" id="ARBA00041666"/>
    </source>
</evidence>
<feature type="compositionally biased region" description="Basic and acidic residues" evidence="18">
    <location>
        <begin position="743"/>
        <end position="775"/>
    </location>
</feature>
<dbReference type="Proteomes" id="UP000792457">
    <property type="component" value="Unassembled WGS sequence"/>
</dbReference>
<dbReference type="FunFam" id="3.30.470.30:FF:000002">
    <property type="entry name" value="DNA ligase"/>
    <property type="match status" value="1"/>
</dbReference>
<keyword evidence="21" id="KW-1185">Reference proteome</keyword>
<dbReference type="Gene3D" id="3.30.470.30">
    <property type="entry name" value="DNA ligase/mRNA capping enzyme"/>
    <property type="match status" value="2"/>
</dbReference>
<keyword evidence="5" id="KW-0132">Cell division</keyword>
<dbReference type="GO" id="GO:0006310">
    <property type="term" value="P:DNA recombination"/>
    <property type="evidence" value="ECO:0007669"/>
    <property type="project" value="UniProtKB-KW"/>
</dbReference>
<dbReference type="InterPro" id="IPR012309">
    <property type="entry name" value="DNA_ligase_ATP-dep_C"/>
</dbReference>
<name>A0A8K0KNE9_LADFU</name>
<evidence type="ECO:0000259" key="19">
    <source>
        <dbReference type="PROSITE" id="PS50160"/>
    </source>
</evidence>
<dbReference type="EMBL" id="KZ309230">
    <property type="protein sequence ID" value="KAG8237852.1"/>
    <property type="molecule type" value="Genomic_DNA"/>
</dbReference>
<dbReference type="GO" id="GO:0005634">
    <property type="term" value="C:nucleus"/>
    <property type="evidence" value="ECO:0007669"/>
    <property type="project" value="UniProtKB-SubCell"/>
</dbReference>
<dbReference type="GO" id="GO:0003677">
    <property type="term" value="F:DNA binding"/>
    <property type="evidence" value="ECO:0007669"/>
    <property type="project" value="InterPro"/>
</dbReference>
<dbReference type="GO" id="GO:0071897">
    <property type="term" value="P:DNA biosynthetic process"/>
    <property type="evidence" value="ECO:0007669"/>
    <property type="project" value="InterPro"/>
</dbReference>
<evidence type="ECO:0000256" key="5">
    <source>
        <dbReference type="ARBA" id="ARBA00022618"/>
    </source>
</evidence>
<dbReference type="AlphaFoldDB" id="A0A8K0KNE9"/>
<keyword evidence="13" id="KW-0131">Cell cycle</keyword>
<evidence type="ECO:0000256" key="11">
    <source>
        <dbReference type="ARBA" id="ARBA00023204"/>
    </source>
</evidence>
<dbReference type="Pfam" id="PF04679">
    <property type="entry name" value="DNA_ligase_A_C"/>
    <property type="match status" value="1"/>
</dbReference>
<feature type="compositionally biased region" description="Basic and acidic residues" evidence="18">
    <location>
        <begin position="498"/>
        <end position="508"/>
    </location>
</feature>
<feature type="region of interest" description="Disordered" evidence="18">
    <location>
        <begin position="279"/>
        <end position="353"/>
    </location>
</feature>
<feature type="compositionally biased region" description="Basic and acidic residues" evidence="18">
    <location>
        <begin position="279"/>
        <end position="319"/>
    </location>
</feature>
<feature type="compositionally biased region" description="Basic and acidic residues" evidence="18">
    <location>
        <begin position="482"/>
        <end position="491"/>
    </location>
</feature>
<dbReference type="InterPro" id="IPR016059">
    <property type="entry name" value="DNA_ligase_ATP-dep_CS"/>
</dbReference>
<organism evidence="20 21">
    <name type="scientific">Ladona fulva</name>
    <name type="common">Scarce chaser dragonfly</name>
    <name type="synonym">Libellula fulva</name>
    <dbReference type="NCBI Taxonomy" id="123851"/>
    <lineage>
        <taxon>Eukaryota</taxon>
        <taxon>Metazoa</taxon>
        <taxon>Ecdysozoa</taxon>
        <taxon>Arthropoda</taxon>
        <taxon>Hexapoda</taxon>
        <taxon>Insecta</taxon>
        <taxon>Pterygota</taxon>
        <taxon>Palaeoptera</taxon>
        <taxon>Odonata</taxon>
        <taxon>Epiprocta</taxon>
        <taxon>Anisoptera</taxon>
        <taxon>Libelluloidea</taxon>
        <taxon>Libellulidae</taxon>
        <taxon>Ladona</taxon>
    </lineage>
</organism>
<dbReference type="GO" id="GO:0006281">
    <property type="term" value="P:DNA repair"/>
    <property type="evidence" value="ECO:0007669"/>
    <property type="project" value="UniProtKB-KW"/>
</dbReference>
<feature type="compositionally biased region" description="Basic and acidic residues" evidence="18">
    <location>
        <begin position="782"/>
        <end position="792"/>
    </location>
</feature>
<evidence type="ECO:0000256" key="3">
    <source>
        <dbReference type="ARBA" id="ARBA00012727"/>
    </source>
</evidence>
<dbReference type="GO" id="GO:0005524">
    <property type="term" value="F:ATP binding"/>
    <property type="evidence" value="ECO:0007669"/>
    <property type="project" value="UniProtKB-KW"/>
</dbReference>
<keyword evidence="4" id="KW-0436">Ligase</keyword>
<dbReference type="SUPFAM" id="SSF56091">
    <property type="entry name" value="DNA ligase/mRNA capping enzyme, catalytic domain"/>
    <property type="match status" value="2"/>
</dbReference>
<evidence type="ECO:0000256" key="7">
    <source>
        <dbReference type="ARBA" id="ARBA00022741"/>
    </source>
</evidence>
<evidence type="ECO:0000256" key="9">
    <source>
        <dbReference type="ARBA" id="ARBA00022840"/>
    </source>
</evidence>
<proteinExistence type="inferred from homology"/>
<dbReference type="GO" id="GO:0005739">
    <property type="term" value="C:mitochondrion"/>
    <property type="evidence" value="ECO:0007669"/>
    <property type="project" value="TreeGrafter"/>
</dbReference>
<evidence type="ECO:0000313" key="21">
    <source>
        <dbReference type="Proteomes" id="UP000792457"/>
    </source>
</evidence>
<comment type="caution">
    <text evidence="20">The sequence shown here is derived from an EMBL/GenBank/DDBJ whole genome shotgun (WGS) entry which is preliminary data.</text>
</comment>
<dbReference type="PROSITE" id="PS00333">
    <property type="entry name" value="DNA_LIGASE_A2"/>
    <property type="match status" value="1"/>
</dbReference>
<dbReference type="CDD" id="cd07969">
    <property type="entry name" value="OBF_DNA_ligase_I"/>
    <property type="match status" value="1"/>
</dbReference>
<feature type="region of interest" description="Disordered" evidence="18">
    <location>
        <begin position="926"/>
        <end position="948"/>
    </location>
</feature>
<dbReference type="Gene3D" id="1.10.3260.10">
    <property type="entry name" value="DNA ligase, ATP-dependent, N-terminal domain"/>
    <property type="match status" value="1"/>
</dbReference>
<dbReference type="InterPro" id="IPR012308">
    <property type="entry name" value="DNA_ligase_ATP-dep_N"/>
</dbReference>
<dbReference type="InterPro" id="IPR012310">
    <property type="entry name" value="DNA_ligase_ATP-dep_cent"/>
</dbReference>
<keyword evidence="10" id="KW-0233">DNA recombination</keyword>
<evidence type="ECO:0000256" key="2">
    <source>
        <dbReference type="ARBA" id="ARBA00007572"/>
    </source>
</evidence>
<dbReference type="GO" id="GO:0003910">
    <property type="term" value="F:DNA ligase (ATP) activity"/>
    <property type="evidence" value="ECO:0007669"/>
    <property type="project" value="UniProtKB-EC"/>
</dbReference>
<dbReference type="InterPro" id="IPR050191">
    <property type="entry name" value="ATP-dep_DNA_ligase"/>
</dbReference>
<comment type="catalytic activity">
    <reaction evidence="14">
        <text>ATP + (deoxyribonucleotide)n-3'-hydroxyl + 5'-phospho-(deoxyribonucleotide)m = (deoxyribonucleotide)n+m + AMP + diphosphate.</text>
        <dbReference type="EC" id="6.5.1.1"/>
    </reaction>
</comment>
<keyword evidence="6" id="KW-0235">DNA replication</keyword>
<evidence type="ECO:0000256" key="12">
    <source>
        <dbReference type="ARBA" id="ARBA00023242"/>
    </source>
</evidence>
<dbReference type="EC" id="6.5.1.1" evidence="3"/>
<evidence type="ECO:0000256" key="14">
    <source>
        <dbReference type="ARBA" id="ARBA00034003"/>
    </source>
</evidence>
<sequence length="948" mass="106385">MEIIEGTSARLKIIEVMANYLRSVVLLTPNDLLPSLYLCLNKLAPAWEGLELGVAETTLMRAIAQSTGRTLSGVKEEAVRKGDLGLVAEGARGSQSKLSFVSMANSQRLTVNKVMNELKAVASLCMFSFQSMSKKLYRIVTLFVACRGPEMRYLVRSLSGKLRALALACTLSPPAQKSNEFPPPIIDSSKGHSTEAECPSFERLVEALLDGGIEVLPERCQLSPGLPPKPMLALPTKGIHLLEDGSVKIFSRNQEDNTSKYPDVIGRLRNCIRTCSERDKEEEKIEKEKSKASTEAKSDDVNSKEDDLGSEKSVSKDLPDNEDAKDDVDSVSKNDSEMEVDEEVVKDKEESETVKVEEESSVKTCILDCEAVAWDVEQKCILPFQKLATRKKKIHLLEDGSVKIFSRNQEDNTSKYPDVIGRLRNCIRTCSERDKEEEKIEKEKSKASTEAKSDDVNSKEDDLGSEKSVSKDLPDNEDAKDDVDSVSKNDSEMEVDEEVVKDKEESETVKVEEESSVKTCILDCEAVAWDVEQKCILPFQKLATRKKKDASESEIKVQVCLFMFDLLYLNGRSLVSEPLSKRRHLLRSHFKTVPGQFEFANSMDVTSTEEVEAFLEEAVKGNCEGLMVKTLCVDATYQIARRSRNWLKLKKDYLEDSRDSLDLVVIGGYAGKGKRTGNYGGFLLACYDPDSETYQSICKIHLLEDGSVKIFSRNQEDNTSKYPDVIGRLRNCIRTCSERDKEEEKIEKEKSKASTEAKSDDDAKDDVDSVSKNDSEMEVDEEVVKDKEESETVKVEEESSVKTCILDCEAVAWDVEQKCILPFQKLATRKKKIGTGFSEADLASLSESLRPHVLNEPRPYYSVSPNLNPMPKDWFDPAAVWEIKCADLSLSPVDPEKGISLRFPRFKRVRDDKKPEDATSAEQVAEMYNGQEQVKNTQQAKFAEEDFY</sequence>
<evidence type="ECO:0000256" key="13">
    <source>
        <dbReference type="ARBA" id="ARBA00023306"/>
    </source>
</evidence>
<dbReference type="PANTHER" id="PTHR45674">
    <property type="entry name" value="DNA LIGASE 1/3 FAMILY MEMBER"/>
    <property type="match status" value="1"/>
</dbReference>
<dbReference type="SUPFAM" id="SSF117018">
    <property type="entry name" value="ATP-dependent DNA ligase DNA-binding domain"/>
    <property type="match status" value="1"/>
</dbReference>
<dbReference type="Pfam" id="PF01068">
    <property type="entry name" value="DNA_ligase_A_M"/>
    <property type="match status" value="2"/>
</dbReference>
<dbReference type="GO" id="GO:1903461">
    <property type="term" value="P:Okazaki fragment processing involved in mitotic DNA replication"/>
    <property type="evidence" value="ECO:0007669"/>
    <property type="project" value="TreeGrafter"/>
</dbReference>
<comment type="subcellular location">
    <subcellularLocation>
        <location evidence="1">Nucleus</location>
    </subcellularLocation>
</comment>
<comment type="similarity">
    <text evidence="2 17">Belongs to the ATP-dependent DNA ligase family.</text>
</comment>
<evidence type="ECO:0000256" key="17">
    <source>
        <dbReference type="RuleBase" id="RU004196"/>
    </source>
</evidence>
<dbReference type="Pfam" id="PF04675">
    <property type="entry name" value="DNA_ligase_A_N"/>
    <property type="match status" value="1"/>
</dbReference>
<evidence type="ECO:0000256" key="4">
    <source>
        <dbReference type="ARBA" id="ARBA00022598"/>
    </source>
</evidence>
<keyword evidence="9" id="KW-0067">ATP-binding</keyword>
<dbReference type="InterPro" id="IPR036599">
    <property type="entry name" value="DNA_ligase_N_sf"/>
</dbReference>
<evidence type="ECO:0000256" key="6">
    <source>
        <dbReference type="ARBA" id="ARBA00022705"/>
    </source>
</evidence>
<keyword evidence="7" id="KW-0547">Nucleotide-binding</keyword>
<evidence type="ECO:0000256" key="1">
    <source>
        <dbReference type="ARBA" id="ARBA00004123"/>
    </source>
</evidence>
<feature type="domain" description="ATP-dependent DNA ligase family profile" evidence="19">
    <location>
        <begin position="552"/>
        <end position="688"/>
    </location>
</feature>
<dbReference type="InterPro" id="IPR000977">
    <property type="entry name" value="DNA_ligase_ATP-dep"/>
</dbReference>
<evidence type="ECO:0000256" key="18">
    <source>
        <dbReference type="SAM" id="MobiDB-lite"/>
    </source>
</evidence>
<feature type="region of interest" description="Disordered" evidence="18">
    <location>
        <begin position="743"/>
        <end position="792"/>
    </location>
</feature>
<dbReference type="PANTHER" id="PTHR45674:SF4">
    <property type="entry name" value="DNA LIGASE 1"/>
    <property type="match status" value="1"/>
</dbReference>
<reference evidence="20" key="1">
    <citation type="submission" date="2013-04" db="EMBL/GenBank/DDBJ databases">
        <authorList>
            <person name="Qu J."/>
            <person name="Murali S.C."/>
            <person name="Bandaranaike D."/>
            <person name="Bellair M."/>
            <person name="Blankenburg K."/>
            <person name="Chao H."/>
            <person name="Dinh H."/>
            <person name="Doddapaneni H."/>
            <person name="Downs B."/>
            <person name="Dugan-Rocha S."/>
            <person name="Elkadiri S."/>
            <person name="Gnanaolivu R.D."/>
            <person name="Hernandez B."/>
            <person name="Javaid M."/>
            <person name="Jayaseelan J.C."/>
            <person name="Lee S."/>
            <person name="Li M."/>
            <person name="Ming W."/>
            <person name="Munidasa M."/>
            <person name="Muniz J."/>
            <person name="Nguyen L."/>
            <person name="Ongeri F."/>
            <person name="Osuji N."/>
            <person name="Pu L.-L."/>
            <person name="Puazo M."/>
            <person name="Qu C."/>
            <person name="Quiroz J."/>
            <person name="Raj R."/>
            <person name="Weissenberger G."/>
            <person name="Xin Y."/>
            <person name="Zou X."/>
            <person name="Han Y."/>
            <person name="Richards S."/>
            <person name="Worley K."/>
            <person name="Muzny D."/>
            <person name="Gibbs R."/>
        </authorList>
    </citation>
    <scope>NUCLEOTIDE SEQUENCE</scope>
    <source>
        <strain evidence="20">Sampled in the wild</strain>
    </source>
</reference>
<keyword evidence="12" id="KW-0539">Nucleus</keyword>
<dbReference type="SUPFAM" id="SSF50249">
    <property type="entry name" value="Nucleic acid-binding proteins"/>
    <property type="match status" value="2"/>
</dbReference>
<dbReference type="GO" id="GO:0051301">
    <property type="term" value="P:cell division"/>
    <property type="evidence" value="ECO:0007669"/>
    <property type="project" value="UniProtKB-KW"/>
</dbReference>
<keyword evidence="8" id="KW-0227">DNA damage</keyword>
<evidence type="ECO:0000256" key="8">
    <source>
        <dbReference type="ARBA" id="ARBA00022763"/>
    </source>
</evidence>
<dbReference type="CDD" id="cd07900">
    <property type="entry name" value="Adenylation_DNA_ligase_I_Euk"/>
    <property type="match status" value="1"/>
</dbReference>
<accession>A0A8K0KNE9</accession>
<feature type="region of interest" description="Disordered" evidence="18">
    <location>
        <begin position="437"/>
        <end position="508"/>
    </location>
</feature>
<keyword evidence="11" id="KW-0234">DNA repair</keyword>
<feature type="compositionally biased region" description="Basic and acidic residues" evidence="18">
    <location>
        <begin position="343"/>
        <end position="353"/>
    </location>
</feature>
<evidence type="ECO:0000256" key="10">
    <source>
        <dbReference type="ARBA" id="ARBA00023172"/>
    </source>
</evidence>
<feature type="compositionally biased region" description="Basic and acidic residues" evidence="18">
    <location>
        <begin position="327"/>
        <end position="336"/>
    </location>
</feature>
<gene>
    <name evidence="20" type="ORF">J437_LFUL002461</name>
</gene>